<dbReference type="Pfam" id="PF04909">
    <property type="entry name" value="Amidohydro_2"/>
    <property type="match status" value="1"/>
</dbReference>
<dbReference type="Gene3D" id="3.20.20.140">
    <property type="entry name" value="Metal-dependent hydrolases"/>
    <property type="match status" value="1"/>
</dbReference>
<evidence type="ECO:0000313" key="2">
    <source>
        <dbReference type="EMBL" id="MCT9812110.1"/>
    </source>
</evidence>
<reference evidence="2 3" key="1">
    <citation type="submission" date="2022-09" db="EMBL/GenBank/DDBJ databases">
        <title>Draft genome of isolate Be4.</title>
        <authorList>
            <person name="Sanchez-Castro I."/>
            <person name="Martinez-Rodriguez P."/>
            <person name="Descostes M."/>
            <person name="Merroun M."/>
        </authorList>
    </citation>
    <scope>NUCLEOTIDE SEQUENCE [LARGE SCALE GENOMIC DNA]</scope>
    <source>
        <strain evidence="2 3">Be4</strain>
    </source>
</reference>
<comment type="caution">
    <text evidence="2">The sequence shown here is derived from an EMBL/GenBank/DDBJ whole genome shotgun (WGS) entry which is preliminary data.</text>
</comment>
<accession>A0ABT2PNQ5</accession>
<dbReference type="InterPro" id="IPR006680">
    <property type="entry name" value="Amidohydro-rel"/>
</dbReference>
<dbReference type="RefSeq" id="WP_261501349.1">
    <property type="nucleotide sequence ID" value="NZ_JAODYH010000007.1"/>
</dbReference>
<proteinExistence type="predicted"/>
<evidence type="ECO:0000313" key="3">
    <source>
        <dbReference type="Proteomes" id="UP001525968"/>
    </source>
</evidence>
<gene>
    <name evidence="2" type="ORF">N0K08_15805</name>
</gene>
<dbReference type="InterPro" id="IPR032466">
    <property type="entry name" value="Metal_Hydrolase"/>
</dbReference>
<dbReference type="SUPFAM" id="SSF51556">
    <property type="entry name" value="Metallo-dependent hydrolases"/>
    <property type="match status" value="1"/>
</dbReference>
<dbReference type="EMBL" id="JAODYH010000007">
    <property type="protein sequence ID" value="MCT9812110.1"/>
    <property type="molecule type" value="Genomic_DNA"/>
</dbReference>
<keyword evidence="3" id="KW-1185">Reference proteome</keyword>
<protein>
    <submittedName>
        <fullName evidence="2">Amidohydrolase</fullName>
    </submittedName>
</protein>
<feature type="domain" description="Amidohydrolase-related" evidence="1">
    <location>
        <begin position="251"/>
        <end position="505"/>
    </location>
</feature>
<dbReference type="Proteomes" id="UP001525968">
    <property type="component" value="Unassembled WGS sequence"/>
</dbReference>
<name>A0ABT2PNQ5_9BURK</name>
<organism evidence="2 3">
    <name type="scientific">Acidovorax bellezanensis</name>
    <dbReference type="NCBI Taxonomy" id="2976702"/>
    <lineage>
        <taxon>Bacteria</taxon>
        <taxon>Pseudomonadati</taxon>
        <taxon>Pseudomonadota</taxon>
        <taxon>Betaproteobacteria</taxon>
        <taxon>Burkholderiales</taxon>
        <taxon>Comamonadaceae</taxon>
        <taxon>Acidovorax</taxon>
    </lineage>
</organism>
<sequence length="507" mass="57634">MPMPERIFDLHTHLFNARYVPLASLIAHAMGRDESRLAQQVARLLQALTGSAYAAVPVEAVFAQSPLDALQEECLEHIWRVAEHELLLSTGSLAAMELGPAPLLDQALDAPVFDRLRASELMEILDSLDRVDYAAEGWSVPLPTDEAMPTAQPLEAGGRFAGFLGWARQVVKRALWIVTRLMDPQAWGEATNYLAFFLTLLHSEDQLLHKLWAGYGPGLPPLQSAHYLLDMQLAYPGHESPFYPLHPVQEDRMQTLQRTYPARLFGFSAFDPRRVDWQERALQAQAKGFVGFKFYPGMGIKPMGNEPMIQARVDAFLDFCVERDLPVFAHCTPVGFQTRFKLGGYAHPRYWREVLQQPRWHGLRLCLGHAGGGRMANGPLHSPGWMAETDAQWQEEDNFARIVTELCATYPQVYCEVGYMTELLVDARLAVFERNLQRARESARAAGRPYELLDKMAYGSDWHMPDVVSRTRRYLDVFLALMDRPAYAAHREAFFWQNAYRFLRLPS</sequence>
<evidence type="ECO:0000259" key="1">
    <source>
        <dbReference type="Pfam" id="PF04909"/>
    </source>
</evidence>